<name>A0A7C9TLN5_9BURK</name>
<dbReference type="PANTHER" id="PTHR30050:SF5">
    <property type="entry name" value="DNAA REGULATORY INACTIVATOR HDA"/>
    <property type="match status" value="1"/>
</dbReference>
<dbReference type="SUPFAM" id="SSF52540">
    <property type="entry name" value="P-loop containing nucleoside triphosphate hydrolases"/>
    <property type="match status" value="1"/>
</dbReference>
<dbReference type="Gene3D" id="1.10.8.60">
    <property type="match status" value="1"/>
</dbReference>
<dbReference type="PANTHER" id="PTHR30050">
    <property type="entry name" value="CHROMOSOMAL REPLICATION INITIATOR PROTEIN DNAA"/>
    <property type="match status" value="1"/>
</dbReference>
<dbReference type="AlphaFoldDB" id="A0A7C9TLN5"/>
<protein>
    <submittedName>
        <fullName evidence="2">DnaA regulatory inactivator Hda</fullName>
    </submittedName>
</protein>
<dbReference type="RefSeq" id="WP_163457562.1">
    <property type="nucleotide sequence ID" value="NZ_JAAGOH010000011.1"/>
</dbReference>
<accession>A0A7C9TLN5</accession>
<evidence type="ECO:0000313" key="2">
    <source>
        <dbReference type="EMBL" id="NDY91707.1"/>
    </source>
</evidence>
<dbReference type="Proteomes" id="UP000484255">
    <property type="component" value="Unassembled WGS sequence"/>
</dbReference>
<dbReference type="GO" id="GO:0006270">
    <property type="term" value="P:DNA replication initiation"/>
    <property type="evidence" value="ECO:0007669"/>
    <property type="project" value="TreeGrafter"/>
</dbReference>
<evidence type="ECO:0000313" key="3">
    <source>
        <dbReference type="Proteomes" id="UP000484255"/>
    </source>
</evidence>
<dbReference type="InterPro" id="IPR055199">
    <property type="entry name" value="Hda_lid"/>
</dbReference>
<keyword evidence="3" id="KW-1185">Reference proteome</keyword>
<gene>
    <name evidence="2" type="ORF">G3A44_10970</name>
</gene>
<proteinExistence type="predicted"/>
<dbReference type="GO" id="GO:0032297">
    <property type="term" value="P:negative regulation of DNA-templated DNA replication initiation"/>
    <property type="evidence" value="ECO:0007669"/>
    <property type="project" value="TreeGrafter"/>
</dbReference>
<dbReference type="Pfam" id="PF22688">
    <property type="entry name" value="Hda_lid"/>
    <property type="match status" value="1"/>
</dbReference>
<dbReference type="InterPro" id="IPR027417">
    <property type="entry name" value="P-loop_NTPase"/>
</dbReference>
<dbReference type="EMBL" id="JAAGOH010000011">
    <property type="protein sequence ID" value="NDY91707.1"/>
    <property type="molecule type" value="Genomic_DNA"/>
</dbReference>
<sequence>MKQLPLPIAFEESPRLSDFVLGANAEVLHGLRDLAWPGPPVYLWGPAGVGKTYLLSALVNEVQLAGGRAAWFDARQGLPWEVSPGLALIVLDGAERLDPDHQHAAFTLFIEAAAHGVQMVSAGRMPPVDLPVREDLRTRLGWGPVYAVHPLSEAQMRQVLQRDALRQGLSLPTELLDHLFTHHARDLASLQALVRRLERFSLAEGRAMTVPLLRRMLAEEGP</sequence>
<evidence type="ECO:0000259" key="1">
    <source>
        <dbReference type="Pfam" id="PF22688"/>
    </source>
</evidence>
<feature type="domain" description="Hda lid" evidence="1">
    <location>
        <begin position="154"/>
        <end position="217"/>
    </location>
</feature>
<reference evidence="2 3" key="1">
    <citation type="submission" date="2020-02" db="EMBL/GenBank/DDBJ databases">
        <title>Ideonella bacterium strain TBM-1.</title>
        <authorList>
            <person name="Chen W.-M."/>
        </authorList>
    </citation>
    <scope>NUCLEOTIDE SEQUENCE [LARGE SCALE GENOMIC DNA]</scope>
    <source>
        <strain evidence="2 3">TBM-1</strain>
    </source>
</reference>
<dbReference type="Gene3D" id="3.40.50.300">
    <property type="entry name" value="P-loop containing nucleotide triphosphate hydrolases"/>
    <property type="match status" value="1"/>
</dbReference>
<organism evidence="2 3">
    <name type="scientific">Ideonella livida</name>
    <dbReference type="NCBI Taxonomy" id="2707176"/>
    <lineage>
        <taxon>Bacteria</taxon>
        <taxon>Pseudomonadati</taxon>
        <taxon>Pseudomonadota</taxon>
        <taxon>Betaproteobacteria</taxon>
        <taxon>Burkholderiales</taxon>
        <taxon>Sphaerotilaceae</taxon>
        <taxon>Ideonella</taxon>
    </lineage>
</organism>
<comment type="caution">
    <text evidence="2">The sequence shown here is derived from an EMBL/GenBank/DDBJ whole genome shotgun (WGS) entry which is preliminary data.</text>
</comment>